<dbReference type="Proteomes" id="UP000677413">
    <property type="component" value="Unassembled WGS sequence"/>
</dbReference>
<reference evidence="3 4" key="1">
    <citation type="submission" date="2021-04" db="EMBL/GenBank/DDBJ databases">
        <authorList>
            <person name="Tang X."/>
            <person name="Zhou X."/>
            <person name="Chen X."/>
            <person name="Cernava T."/>
            <person name="Zhang C."/>
        </authorList>
    </citation>
    <scope>NUCLEOTIDE SEQUENCE [LARGE SCALE GENOMIC DNA]</scope>
    <source>
        <strain evidence="3 4">BH-SS-21</strain>
    </source>
</reference>
<feature type="domain" description="Cyanobacterial TRADD-N associated 2 transmembrane" evidence="2">
    <location>
        <begin position="63"/>
        <end position="113"/>
    </location>
</feature>
<name>A0A941BAK6_9ACTN</name>
<evidence type="ECO:0000313" key="3">
    <source>
        <dbReference type="EMBL" id="MBQ0852852.1"/>
    </source>
</evidence>
<gene>
    <name evidence="3" type="ORF">J8N05_32290</name>
</gene>
<accession>A0A941BAK6</accession>
<keyword evidence="1" id="KW-1133">Transmembrane helix</keyword>
<feature type="transmembrane region" description="Helical" evidence="1">
    <location>
        <begin position="95"/>
        <end position="112"/>
    </location>
</feature>
<evidence type="ECO:0000256" key="1">
    <source>
        <dbReference type="SAM" id="Phobius"/>
    </source>
</evidence>
<evidence type="ECO:0000259" key="2">
    <source>
        <dbReference type="Pfam" id="PF20712"/>
    </source>
</evidence>
<keyword evidence="1" id="KW-0472">Membrane</keyword>
<evidence type="ECO:0000313" key="4">
    <source>
        <dbReference type="Proteomes" id="UP000677413"/>
    </source>
</evidence>
<dbReference type="EMBL" id="JAGPYQ010000001">
    <property type="protein sequence ID" value="MBQ0852852.1"/>
    <property type="molecule type" value="Genomic_DNA"/>
</dbReference>
<keyword evidence="1" id="KW-0812">Transmembrane</keyword>
<comment type="caution">
    <text evidence="3">The sequence shown here is derived from an EMBL/GenBank/DDBJ whole genome shotgun (WGS) entry which is preliminary data.</text>
</comment>
<sequence length="174" mass="19148">MENTDAPRAQIIVSLNGDRSFVETRGYVSRSSRKAELPEQEAQESPYVTTLYDSKDLEKLRHRSFWCVQVAMFAGLVFIATGIAAVLFSPDLTKGIVAGFASGVGSATAFYLRATHMKVFNGILNHIIAQGKLNNDIAHRAAFWKTWNKAVDSGDPATVRTLFELFPHAKGKGK</sequence>
<feature type="transmembrane region" description="Helical" evidence="1">
    <location>
        <begin position="65"/>
        <end position="89"/>
    </location>
</feature>
<organism evidence="3 4">
    <name type="scientific">Streptomyces liliiviolaceus</name>
    <dbReference type="NCBI Taxonomy" id="2823109"/>
    <lineage>
        <taxon>Bacteria</taxon>
        <taxon>Bacillati</taxon>
        <taxon>Actinomycetota</taxon>
        <taxon>Actinomycetes</taxon>
        <taxon>Kitasatosporales</taxon>
        <taxon>Streptomycetaceae</taxon>
        <taxon>Streptomyces</taxon>
    </lineage>
</organism>
<dbReference type="AlphaFoldDB" id="A0A941BAK6"/>
<dbReference type="InterPro" id="IPR048567">
    <property type="entry name" value="CyanoTRADDas_TM"/>
</dbReference>
<keyword evidence="4" id="KW-1185">Reference proteome</keyword>
<dbReference type="RefSeq" id="WP_210889060.1">
    <property type="nucleotide sequence ID" value="NZ_JAGPYQ010000001.1"/>
</dbReference>
<proteinExistence type="predicted"/>
<dbReference type="Pfam" id="PF20712">
    <property type="entry name" value="CyanoTRADDas_TM"/>
    <property type="match status" value="1"/>
</dbReference>
<protein>
    <recommendedName>
        <fullName evidence="2">Cyanobacterial TRADD-N associated 2 transmembrane domain-containing protein</fullName>
    </recommendedName>
</protein>